<proteinExistence type="predicted"/>
<gene>
    <name evidence="1" type="ORF">E2C01_007300</name>
</gene>
<name>A0A5B7CXT7_PORTR</name>
<accession>A0A5B7CXT7</accession>
<sequence length="169" mass="18188">MRSARTGSGSERDSVCLHPKIFATGCCRPHVVFSKPLCYSYGQSYGELPPVGSWWVVSPGRWSDGRLSCQCRCSLVSHSILFSGLFTTPSFRLSSPNIYVPEGGREGDRGEARRVSGCMDNDSVTCWAVARGEHRGGVAWSACRAKLSPPSSGQSCTPAAAAWLINTLP</sequence>
<protein>
    <submittedName>
        <fullName evidence="1">Uncharacterized protein</fullName>
    </submittedName>
</protein>
<dbReference type="Proteomes" id="UP000324222">
    <property type="component" value="Unassembled WGS sequence"/>
</dbReference>
<evidence type="ECO:0000313" key="2">
    <source>
        <dbReference type="Proteomes" id="UP000324222"/>
    </source>
</evidence>
<dbReference type="AlphaFoldDB" id="A0A5B7CXT7"/>
<organism evidence="1 2">
    <name type="scientific">Portunus trituberculatus</name>
    <name type="common">Swimming crab</name>
    <name type="synonym">Neptunus trituberculatus</name>
    <dbReference type="NCBI Taxonomy" id="210409"/>
    <lineage>
        <taxon>Eukaryota</taxon>
        <taxon>Metazoa</taxon>
        <taxon>Ecdysozoa</taxon>
        <taxon>Arthropoda</taxon>
        <taxon>Crustacea</taxon>
        <taxon>Multicrustacea</taxon>
        <taxon>Malacostraca</taxon>
        <taxon>Eumalacostraca</taxon>
        <taxon>Eucarida</taxon>
        <taxon>Decapoda</taxon>
        <taxon>Pleocyemata</taxon>
        <taxon>Brachyura</taxon>
        <taxon>Eubrachyura</taxon>
        <taxon>Portunoidea</taxon>
        <taxon>Portunidae</taxon>
        <taxon>Portuninae</taxon>
        <taxon>Portunus</taxon>
    </lineage>
</organism>
<evidence type="ECO:0000313" key="1">
    <source>
        <dbReference type="EMBL" id="MPC14532.1"/>
    </source>
</evidence>
<keyword evidence="2" id="KW-1185">Reference proteome</keyword>
<reference evidence="1 2" key="1">
    <citation type="submission" date="2019-05" db="EMBL/GenBank/DDBJ databases">
        <title>Another draft genome of Portunus trituberculatus and its Hox gene families provides insights of decapod evolution.</title>
        <authorList>
            <person name="Jeong J.-H."/>
            <person name="Song I."/>
            <person name="Kim S."/>
            <person name="Choi T."/>
            <person name="Kim D."/>
            <person name="Ryu S."/>
            <person name="Kim W."/>
        </authorList>
    </citation>
    <scope>NUCLEOTIDE SEQUENCE [LARGE SCALE GENOMIC DNA]</scope>
    <source>
        <tissue evidence="1">Muscle</tissue>
    </source>
</reference>
<comment type="caution">
    <text evidence="1">The sequence shown here is derived from an EMBL/GenBank/DDBJ whole genome shotgun (WGS) entry which is preliminary data.</text>
</comment>
<dbReference type="EMBL" id="VSRR010000358">
    <property type="protein sequence ID" value="MPC14532.1"/>
    <property type="molecule type" value="Genomic_DNA"/>
</dbReference>